<keyword evidence="3" id="KW-1185">Reference proteome</keyword>
<dbReference type="Proteomes" id="UP001162889">
    <property type="component" value="Unassembled WGS sequence"/>
</dbReference>
<protein>
    <submittedName>
        <fullName evidence="2">Uncharacterized protein</fullName>
    </submittedName>
</protein>
<sequence>MLALLLGMTMALAHAPLLAQSIQAAPGAPTTAAQRSEALTAARRDFAQFVASSTSRHAGTLPAGFPLDVSDVQDLKDARVGHGFQIYTVDPQDLVAGRSDLSAMAKPSPVWRFVLNLHDRPIGLVTVEQVNGHWQAVAFGASTLAQDVEALMAFHGNADRSNLRFIRIYQAQSDFLEVAANGTARFAPLHSARQSLQMQQRAAKAGKPDDGLMDAAAFLDPLRGAVKANLDAFR</sequence>
<keyword evidence="1" id="KW-0732">Signal</keyword>
<reference evidence="2" key="1">
    <citation type="submission" date="2022-03" db="EMBL/GenBank/DDBJ databases">
        <title>Genome Encyclopedia of Bacteria and Archaea VI: Functional Genomics of Type Strains.</title>
        <authorList>
            <person name="Whitman W."/>
        </authorList>
    </citation>
    <scope>NUCLEOTIDE SEQUENCE</scope>
    <source>
        <strain evidence="2">HSC-15S17</strain>
    </source>
</reference>
<evidence type="ECO:0000256" key="1">
    <source>
        <dbReference type="SAM" id="SignalP"/>
    </source>
</evidence>
<accession>A0ABT1GH70</accession>
<evidence type="ECO:0000313" key="3">
    <source>
        <dbReference type="Proteomes" id="UP001162889"/>
    </source>
</evidence>
<gene>
    <name evidence="2" type="ORF">L1274_001945</name>
</gene>
<name>A0ABT1GH70_9BURK</name>
<proteinExistence type="predicted"/>
<comment type="caution">
    <text evidence="2">The sequence shown here is derived from an EMBL/GenBank/DDBJ whole genome shotgun (WGS) entry which is preliminary data.</text>
</comment>
<organism evidence="2 3">
    <name type="scientific">Duganella violaceipulchra</name>
    <dbReference type="NCBI Taxonomy" id="2849652"/>
    <lineage>
        <taxon>Bacteria</taxon>
        <taxon>Pseudomonadati</taxon>
        <taxon>Pseudomonadota</taxon>
        <taxon>Betaproteobacteria</taxon>
        <taxon>Burkholderiales</taxon>
        <taxon>Oxalobacteraceae</taxon>
        <taxon>Telluria group</taxon>
        <taxon>Duganella</taxon>
    </lineage>
</organism>
<dbReference type="EMBL" id="JALJZU010000003">
    <property type="protein sequence ID" value="MCP2008245.1"/>
    <property type="molecule type" value="Genomic_DNA"/>
</dbReference>
<evidence type="ECO:0000313" key="2">
    <source>
        <dbReference type="EMBL" id="MCP2008245.1"/>
    </source>
</evidence>
<feature type="signal peptide" evidence="1">
    <location>
        <begin position="1"/>
        <end position="19"/>
    </location>
</feature>
<dbReference type="RefSeq" id="WP_229224745.1">
    <property type="nucleotide sequence ID" value="NZ_JAHTGR010000005.1"/>
</dbReference>
<feature type="chain" id="PRO_5047293343" evidence="1">
    <location>
        <begin position="20"/>
        <end position="234"/>
    </location>
</feature>